<dbReference type="RefSeq" id="WP_159397182.1">
    <property type="nucleotide sequence ID" value="NZ_CP012673.1"/>
</dbReference>
<feature type="compositionally biased region" description="Low complexity" evidence="2">
    <location>
        <begin position="245"/>
        <end position="254"/>
    </location>
</feature>
<dbReference type="InterPro" id="IPR027417">
    <property type="entry name" value="P-loop_NTPase"/>
</dbReference>
<feature type="compositionally biased region" description="Pro residues" evidence="2">
    <location>
        <begin position="177"/>
        <end position="193"/>
    </location>
</feature>
<dbReference type="InterPro" id="IPR008984">
    <property type="entry name" value="SMAD_FHA_dom_sf"/>
</dbReference>
<evidence type="ECO:0000259" key="3">
    <source>
        <dbReference type="PROSITE" id="PS50006"/>
    </source>
</evidence>
<feature type="compositionally biased region" description="Gly residues" evidence="2">
    <location>
        <begin position="222"/>
        <end position="231"/>
    </location>
</feature>
<dbReference type="SUPFAM" id="SSF52540">
    <property type="entry name" value="P-loop containing nucleoside triphosphate hydrolases"/>
    <property type="match status" value="1"/>
</dbReference>
<dbReference type="SMART" id="SM00240">
    <property type="entry name" value="FHA"/>
    <property type="match status" value="1"/>
</dbReference>
<dbReference type="PANTHER" id="PTHR30486">
    <property type="entry name" value="TWITCHING MOTILITY PROTEIN PILT"/>
    <property type="match status" value="1"/>
</dbReference>
<dbReference type="Pfam" id="PF00437">
    <property type="entry name" value="T2SSE"/>
    <property type="match status" value="1"/>
</dbReference>
<dbReference type="AlphaFoldDB" id="A0A2L0EV33"/>
<evidence type="ECO:0000256" key="2">
    <source>
        <dbReference type="SAM" id="MobiDB-lite"/>
    </source>
</evidence>
<sequence length="717" mass="75349">MFSVIISEKGGAERRETFDRTEINVGRVQGNDLMLPKGNVSKRHARLLYRDGRFIVTDLKSTNGTYVNGRKIAQATIVREGDKIYIGDFVLRIETASSGTAPPDSTASPARGPEDMTAGDPAPLAERAAPPSAEKGLHRSAPLPLINEKGEPSRTGQGVISHFPLENDPDESADAPGPVPAPPRMPSPRPPLAPGAQGGASATPPPIPPPPPNLPQARDGRVAGGAVGVGAGNPTAQMARPSPMATPLPGAAPTAAPPAPGAPGAGNAAVHPSVVPIPSRRAIPPVSDRVDRGQGDSAQAVAHRRALARIMERLADAIDLAPLDGGALPDGAVAQRYEQALAESVEATRAAGELAPEVDLDAVTADAQRELFTFGPLDRLLEDDDVSEIQVFRHDHVVAMHGRRRVISEVGFSSERAVDRVIRRLCATAGQPLEDGASFVERTLPRGRRLFAVLPPAATSTLVIRKPQRPDVTLEDLVRNGTISRAMAGLLTQCVLGRGNLLVTGTRDAGTSWLLGALAAAAQPDDRVVVLQDEDELVIDQPHTLSIALGGTTAERVRAVQAATRIRPERLVVSSFSGHVAAEVVDAIGGGMDGVLAAARAPTLRQAVTRLPADIAATRPGIAPETAREWLASSFDLAIEIALLRDGRHRVLRIAELGIEAGQIAIRDVFTFVVERTAAGGALEGTFHPSGLVPDIVEDLQSRGLTVDTSASFRRNR</sequence>
<dbReference type="Proteomes" id="UP000238348">
    <property type="component" value="Chromosome"/>
</dbReference>
<dbReference type="Pfam" id="PF00498">
    <property type="entry name" value="FHA"/>
    <property type="match status" value="1"/>
</dbReference>
<dbReference type="CDD" id="cd00060">
    <property type="entry name" value="FHA"/>
    <property type="match status" value="1"/>
</dbReference>
<comment type="similarity">
    <text evidence="1">Belongs to the GSP E family.</text>
</comment>
<dbReference type="PANTHER" id="PTHR30486:SF6">
    <property type="entry name" value="TYPE IV PILUS RETRACTATION ATPASE PILT"/>
    <property type="match status" value="1"/>
</dbReference>
<evidence type="ECO:0000256" key="1">
    <source>
        <dbReference type="ARBA" id="ARBA00006611"/>
    </source>
</evidence>
<dbReference type="InterPro" id="IPR050921">
    <property type="entry name" value="T4SS_GSP_E_ATPase"/>
</dbReference>
<feature type="compositionally biased region" description="Pro residues" evidence="2">
    <location>
        <begin position="203"/>
        <end position="214"/>
    </location>
</feature>
<dbReference type="Gene3D" id="2.60.200.20">
    <property type="match status" value="1"/>
</dbReference>
<dbReference type="EMBL" id="CP012673">
    <property type="protein sequence ID" value="AUX43151.1"/>
    <property type="molecule type" value="Genomic_DNA"/>
</dbReference>
<dbReference type="Gene3D" id="3.40.50.300">
    <property type="entry name" value="P-loop containing nucleotide triphosphate hydrolases"/>
    <property type="match status" value="1"/>
</dbReference>
<gene>
    <name evidence="4" type="ORF">SOCE26_045940</name>
</gene>
<dbReference type="InterPro" id="IPR000253">
    <property type="entry name" value="FHA_dom"/>
</dbReference>
<protein>
    <recommendedName>
        <fullName evidence="3">FHA domain-containing protein</fullName>
    </recommendedName>
</protein>
<feature type="region of interest" description="Disordered" evidence="2">
    <location>
        <begin position="97"/>
        <end position="272"/>
    </location>
</feature>
<dbReference type="OrthoDB" id="9810761at2"/>
<evidence type="ECO:0000313" key="5">
    <source>
        <dbReference type="Proteomes" id="UP000238348"/>
    </source>
</evidence>
<dbReference type="InterPro" id="IPR001482">
    <property type="entry name" value="T2SS/T4SS_dom"/>
</dbReference>
<dbReference type="GO" id="GO:0016887">
    <property type="term" value="F:ATP hydrolysis activity"/>
    <property type="evidence" value="ECO:0007669"/>
    <property type="project" value="InterPro"/>
</dbReference>
<feature type="domain" description="FHA" evidence="3">
    <location>
        <begin position="23"/>
        <end position="72"/>
    </location>
</feature>
<name>A0A2L0EV33_SORCE</name>
<accession>A0A2L0EV33</accession>
<reference evidence="4 5" key="1">
    <citation type="submission" date="2015-09" db="EMBL/GenBank/DDBJ databases">
        <title>Sorangium comparison.</title>
        <authorList>
            <person name="Zaburannyi N."/>
            <person name="Bunk B."/>
            <person name="Overmann J."/>
            <person name="Mueller R."/>
        </authorList>
    </citation>
    <scope>NUCLEOTIDE SEQUENCE [LARGE SCALE GENOMIC DNA]</scope>
    <source>
        <strain evidence="4 5">So ce26</strain>
    </source>
</reference>
<evidence type="ECO:0000313" key="4">
    <source>
        <dbReference type="EMBL" id="AUX43151.1"/>
    </source>
</evidence>
<dbReference type="Gene3D" id="3.30.450.380">
    <property type="match status" value="1"/>
</dbReference>
<dbReference type="PROSITE" id="PS50006">
    <property type="entry name" value="FHA_DOMAIN"/>
    <property type="match status" value="1"/>
</dbReference>
<organism evidence="4 5">
    <name type="scientific">Sorangium cellulosum</name>
    <name type="common">Polyangium cellulosum</name>
    <dbReference type="NCBI Taxonomy" id="56"/>
    <lineage>
        <taxon>Bacteria</taxon>
        <taxon>Pseudomonadati</taxon>
        <taxon>Myxococcota</taxon>
        <taxon>Polyangia</taxon>
        <taxon>Polyangiales</taxon>
        <taxon>Polyangiaceae</taxon>
        <taxon>Sorangium</taxon>
    </lineage>
</organism>
<feature type="compositionally biased region" description="Polar residues" evidence="2">
    <location>
        <begin position="97"/>
        <end position="108"/>
    </location>
</feature>
<dbReference type="SUPFAM" id="SSF49879">
    <property type="entry name" value="SMAD/FHA domain"/>
    <property type="match status" value="1"/>
</dbReference>
<proteinExistence type="inferred from homology"/>